<dbReference type="PANTHER" id="PTHR43240">
    <property type="entry name" value="1,4-DIHYDROXY-2-NAPHTHOYL-COA THIOESTERASE 1"/>
    <property type="match status" value="1"/>
</dbReference>
<sequence length="153" mass="16838">MDATSDQTLEQWQKKLSFLPYNRELDLRFGELTERGCILRLPYRPELIGDPESGALHVGAIAALVDTTFGYAVHRRLSERRGFATLDLRIEHLQRSTAGQDILCVGDCHKLTANVAFVRGSVYHDDPGAAIATGVGIYMFTGGATPMAARETE</sequence>
<dbReference type="SUPFAM" id="SSF54637">
    <property type="entry name" value="Thioesterase/thiol ester dehydrase-isomerase"/>
    <property type="match status" value="1"/>
</dbReference>
<dbReference type="InterPro" id="IPR029069">
    <property type="entry name" value="HotDog_dom_sf"/>
</dbReference>
<dbReference type="PANTHER" id="PTHR43240:SF7">
    <property type="entry name" value="BLR7284 PROTEIN"/>
    <property type="match status" value="1"/>
</dbReference>
<organism evidence="3 4">
    <name type="scientific">Accumulibacter regalis</name>
    <dbReference type="NCBI Taxonomy" id="522306"/>
    <lineage>
        <taxon>Bacteria</taxon>
        <taxon>Pseudomonadati</taxon>
        <taxon>Pseudomonadota</taxon>
        <taxon>Betaproteobacteria</taxon>
        <taxon>Candidatus Accumulibacter</taxon>
    </lineage>
</organism>
<feature type="domain" description="Thioesterase" evidence="2">
    <location>
        <begin position="54"/>
        <end position="128"/>
    </location>
</feature>
<dbReference type="Proteomes" id="UP000022141">
    <property type="component" value="Unassembled WGS sequence"/>
</dbReference>
<dbReference type="eggNOG" id="COG2050">
    <property type="taxonomic scope" value="Bacteria"/>
</dbReference>
<reference evidence="3" key="1">
    <citation type="submission" date="2014-02" db="EMBL/GenBank/DDBJ databases">
        <title>Expanding our view of genomic diversity in Candidatus Accumulibacter clades.</title>
        <authorList>
            <person name="Skennerton C.T."/>
            <person name="Barr J.J."/>
            <person name="Slater F.R."/>
            <person name="Bond P.L."/>
            <person name="Tyson G.W."/>
        </authorList>
    </citation>
    <scope>NUCLEOTIDE SEQUENCE [LARGE SCALE GENOMIC DNA]</scope>
</reference>
<dbReference type="NCBIfam" id="TIGR00369">
    <property type="entry name" value="unchar_dom_1"/>
    <property type="match status" value="1"/>
</dbReference>
<dbReference type="GO" id="GO:0061522">
    <property type="term" value="F:1,4-dihydroxy-2-naphthoyl-CoA thioesterase activity"/>
    <property type="evidence" value="ECO:0007669"/>
    <property type="project" value="TreeGrafter"/>
</dbReference>
<dbReference type="EMBL" id="JEMY01000010">
    <property type="protein sequence ID" value="EXI90082.1"/>
    <property type="molecule type" value="Genomic_DNA"/>
</dbReference>
<dbReference type="Gene3D" id="3.10.129.10">
    <property type="entry name" value="Hotdog Thioesterase"/>
    <property type="match status" value="1"/>
</dbReference>
<dbReference type="InterPro" id="IPR003736">
    <property type="entry name" value="PAAI_dom"/>
</dbReference>
<dbReference type="AlphaFoldDB" id="A0A011QL55"/>
<dbReference type="PATRIC" id="fig|1454004.3.peg.1170"/>
<gene>
    <name evidence="3" type="ORF">AW11_01116</name>
</gene>
<dbReference type="STRING" id="1454004.AW11_01116"/>
<dbReference type="GO" id="GO:0005829">
    <property type="term" value="C:cytosol"/>
    <property type="evidence" value="ECO:0007669"/>
    <property type="project" value="TreeGrafter"/>
</dbReference>
<protein>
    <recommendedName>
        <fullName evidence="2">Thioesterase domain-containing protein</fullName>
    </recommendedName>
</protein>
<evidence type="ECO:0000259" key="2">
    <source>
        <dbReference type="Pfam" id="PF03061"/>
    </source>
</evidence>
<evidence type="ECO:0000256" key="1">
    <source>
        <dbReference type="ARBA" id="ARBA00022801"/>
    </source>
</evidence>
<dbReference type="Pfam" id="PF03061">
    <property type="entry name" value="4HBT"/>
    <property type="match status" value="1"/>
</dbReference>
<comment type="caution">
    <text evidence="3">The sequence shown here is derived from an EMBL/GenBank/DDBJ whole genome shotgun (WGS) entry which is preliminary data.</text>
</comment>
<keyword evidence="1" id="KW-0378">Hydrolase</keyword>
<keyword evidence="4" id="KW-1185">Reference proteome</keyword>
<dbReference type="CDD" id="cd03443">
    <property type="entry name" value="PaaI_thioesterase"/>
    <property type="match status" value="1"/>
</dbReference>
<dbReference type="InterPro" id="IPR006683">
    <property type="entry name" value="Thioestr_dom"/>
</dbReference>
<evidence type="ECO:0000313" key="3">
    <source>
        <dbReference type="EMBL" id="EXI90082.1"/>
    </source>
</evidence>
<proteinExistence type="predicted"/>
<evidence type="ECO:0000313" key="4">
    <source>
        <dbReference type="Proteomes" id="UP000022141"/>
    </source>
</evidence>
<name>A0A011QL55_ACCRE</name>
<accession>A0A011QL55</accession>